<dbReference type="KEGG" id="egr:104440615"/>
<proteinExistence type="predicted"/>
<dbReference type="PANTHER" id="PTHR43592:SF4">
    <property type="entry name" value="CAAX AMINO TERMINAL PROTEASE FAMILY PROTEIN"/>
    <property type="match status" value="1"/>
</dbReference>
<feature type="region of interest" description="Disordered" evidence="1">
    <location>
        <begin position="1"/>
        <end position="21"/>
    </location>
</feature>
<dbReference type="MEROPS" id="G05.A03"/>
<feature type="transmembrane region" description="Helical" evidence="2">
    <location>
        <begin position="183"/>
        <end position="204"/>
    </location>
</feature>
<dbReference type="Gramene" id="KCW89522">
    <property type="protein sequence ID" value="KCW89522"/>
    <property type="gene ID" value="EUGRSUZ_A01810"/>
</dbReference>
<accession>A0A059DG42</accession>
<dbReference type="PANTHER" id="PTHR43592">
    <property type="entry name" value="CAAX AMINO TERMINAL PROTEASE"/>
    <property type="match status" value="1"/>
</dbReference>
<evidence type="ECO:0000259" key="3">
    <source>
        <dbReference type="Pfam" id="PF02517"/>
    </source>
</evidence>
<sequence length="367" mass="40288">MTWPETRASGTTSSLFSPRRSLSCPSYCRSWSWSSFSAPRSPLSPPWTAVPPRSVRARSSFWTNSSRTSIGSAVSISHQKGARTRDLGKFLTASPSPCPLLLPSQLRPSASPKRRCSKDENTHEESFQGFPALPSDVPWDSESVWSTFAFYLLSLHIPLSFGGLSVVAHVLHRPVLDPQTEALSLFGIQVFEFFGTLCLLKSTAKPQFKLISLFKGNRLSNGTKTWVASALGFCSLIFLVFLTSFLADRVIGPKAVNNLILKEILLSSDISRAACVLVYCIITPLMEEIVYRGFLLTSISSTSKWQQAVLLSSAIFSAVHFSGENSLQLFLIGCVLGCSYCWSGDLSTSFLIHSLYNALILVITYAS</sequence>
<dbReference type="InterPro" id="IPR003675">
    <property type="entry name" value="Rce1/LyrA-like_dom"/>
</dbReference>
<feature type="compositionally biased region" description="Basic and acidic residues" evidence="1">
    <location>
        <begin position="117"/>
        <end position="126"/>
    </location>
</feature>
<gene>
    <name evidence="4" type="ORF">EUGRSUZ_A01810</name>
</gene>
<dbReference type="InParanoid" id="A0A059DG42"/>
<evidence type="ECO:0000256" key="2">
    <source>
        <dbReference type="SAM" id="Phobius"/>
    </source>
</evidence>
<evidence type="ECO:0000313" key="4">
    <source>
        <dbReference type="EMBL" id="KCW89522.1"/>
    </source>
</evidence>
<dbReference type="OrthoDB" id="1742244at2759"/>
<dbReference type="STRING" id="71139.A0A059DG42"/>
<keyword evidence="2" id="KW-0812">Transmembrane</keyword>
<dbReference type="EMBL" id="KK198753">
    <property type="protein sequence ID" value="KCW89522.1"/>
    <property type="molecule type" value="Genomic_DNA"/>
</dbReference>
<evidence type="ECO:0000256" key="1">
    <source>
        <dbReference type="SAM" id="MobiDB-lite"/>
    </source>
</evidence>
<keyword evidence="2" id="KW-0472">Membrane</keyword>
<organism evidence="4">
    <name type="scientific">Eucalyptus grandis</name>
    <name type="common">Flooded gum</name>
    <dbReference type="NCBI Taxonomy" id="71139"/>
    <lineage>
        <taxon>Eukaryota</taxon>
        <taxon>Viridiplantae</taxon>
        <taxon>Streptophyta</taxon>
        <taxon>Embryophyta</taxon>
        <taxon>Tracheophyta</taxon>
        <taxon>Spermatophyta</taxon>
        <taxon>Magnoliopsida</taxon>
        <taxon>eudicotyledons</taxon>
        <taxon>Gunneridae</taxon>
        <taxon>Pentapetalae</taxon>
        <taxon>rosids</taxon>
        <taxon>malvids</taxon>
        <taxon>Myrtales</taxon>
        <taxon>Myrtaceae</taxon>
        <taxon>Myrtoideae</taxon>
        <taxon>Eucalypteae</taxon>
        <taxon>Eucalyptus</taxon>
    </lineage>
</organism>
<protein>
    <recommendedName>
        <fullName evidence="3">CAAX prenyl protease 2/Lysostaphin resistance protein A-like domain-containing protein</fullName>
    </recommendedName>
</protein>
<dbReference type="FunCoup" id="A0A059DG42">
    <property type="interactions" value="991"/>
</dbReference>
<feature type="transmembrane region" description="Helical" evidence="2">
    <location>
        <begin position="148"/>
        <end position="171"/>
    </location>
</feature>
<dbReference type="Pfam" id="PF02517">
    <property type="entry name" value="Rce1-like"/>
    <property type="match status" value="1"/>
</dbReference>
<name>A0A059DG42_EUCGR</name>
<feature type="transmembrane region" description="Helical" evidence="2">
    <location>
        <begin position="225"/>
        <end position="247"/>
    </location>
</feature>
<dbReference type="OMA" id="WSTFALY"/>
<dbReference type="GO" id="GO:0080120">
    <property type="term" value="P:CAAX-box protein maturation"/>
    <property type="evidence" value="ECO:0007669"/>
    <property type="project" value="UniProtKB-ARBA"/>
</dbReference>
<feature type="region of interest" description="Disordered" evidence="1">
    <location>
        <begin position="106"/>
        <end position="129"/>
    </location>
</feature>
<dbReference type="GO" id="GO:0004175">
    <property type="term" value="F:endopeptidase activity"/>
    <property type="evidence" value="ECO:0007669"/>
    <property type="project" value="UniProtKB-ARBA"/>
</dbReference>
<reference evidence="4" key="1">
    <citation type="submission" date="2013-07" db="EMBL/GenBank/DDBJ databases">
        <title>The genome of Eucalyptus grandis.</title>
        <authorList>
            <person name="Schmutz J."/>
            <person name="Hayes R."/>
            <person name="Myburg A."/>
            <person name="Tuskan G."/>
            <person name="Grattapaglia D."/>
            <person name="Rokhsar D.S."/>
        </authorList>
    </citation>
    <scope>NUCLEOTIDE SEQUENCE</scope>
    <source>
        <tissue evidence="4">Leaf extractions</tissue>
    </source>
</reference>
<dbReference type="eggNOG" id="ENOG502QTK0">
    <property type="taxonomic scope" value="Eukaryota"/>
</dbReference>
<feature type="domain" description="CAAX prenyl protease 2/Lysostaphin resistance protein A-like" evidence="3">
    <location>
        <begin position="274"/>
        <end position="359"/>
    </location>
</feature>
<keyword evidence="2" id="KW-1133">Transmembrane helix</keyword>
<dbReference type="AlphaFoldDB" id="A0A059DG42"/>